<dbReference type="InParanoid" id="G4TDA0"/>
<protein>
    <recommendedName>
        <fullName evidence="4">Secreted protein</fullName>
    </recommendedName>
</protein>
<accession>G4TDA0</accession>
<dbReference type="PANTHER" id="PTHR38847">
    <property type="match status" value="1"/>
</dbReference>
<evidence type="ECO:0008006" key="4">
    <source>
        <dbReference type="Google" id="ProtNLM"/>
    </source>
</evidence>
<feature type="chain" id="PRO_5003468672" description="Secreted protein" evidence="1">
    <location>
        <begin position="20"/>
        <end position="214"/>
    </location>
</feature>
<evidence type="ECO:0000313" key="2">
    <source>
        <dbReference type="EMBL" id="CCA69291.1"/>
    </source>
</evidence>
<evidence type="ECO:0000313" key="3">
    <source>
        <dbReference type="Proteomes" id="UP000007148"/>
    </source>
</evidence>
<dbReference type="EMBL" id="CAFZ01000051">
    <property type="protein sequence ID" value="CCA69291.1"/>
    <property type="molecule type" value="Genomic_DNA"/>
</dbReference>
<dbReference type="PANTHER" id="PTHR38847:SF1">
    <property type="entry name" value="PSEUDOURIDINE SYNTHASE RSUA_RLUA-LIKE DOMAIN-CONTAINING PROTEIN"/>
    <property type="match status" value="1"/>
</dbReference>
<feature type="signal peptide" evidence="1">
    <location>
        <begin position="1"/>
        <end position="19"/>
    </location>
</feature>
<dbReference type="STRING" id="1109443.G4TDA0"/>
<sequence length="214" mass="22569">MKFIASLVALASAALAVVASPVDLTERSGVTAPAGFNITSIGVNGSGCPAGTAYYVLSSDRTSVTVTFSNFYALAGPDVKISENRKSCQLSLGVRVPGGFAFGVATVDYRGYYQLDNKVTATQQAVYYFQGQLQQATARSTLKGPVAGNTYTYRDQFDLYSTTLSPCGANSVLNVNSALQVSNSANRQGSGYIATDSIDASLVQTFGFSWYTCK</sequence>
<dbReference type="OMA" id="INGSGCK"/>
<dbReference type="eggNOG" id="ENOG502S0H4">
    <property type="taxonomic scope" value="Eukaryota"/>
</dbReference>
<reference evidence="2 3" key="1">
    <citation type="journal article" date="2011" name="PLoS Pathog.">
        <title>Endophytic Life Strategies Decoded by Genome and Transcriptome Analyses of the Mutualistic Root Symbiont Piriformospora indica.</title>
        <authorList>
            <person name="Zuccaro A."/>
            <person name="Lahrmann U."/>
            <person name="Guldener U."/>
            <person name="Langen G."/>
            <person name="Pfiffi S."/>
            <person name="Biedenkopf D."/>
            <person name="Wong P."/>
            <person name="Samans B."/>
            <person name="Grimm C."/>
            <person name="Basiewicz M."/>
            <person name="Murat C."/>
            <person name="Martin F."/>
            <person name="Kogel K.H."/>
        </authorList>
    </citation>
    <scope>NUCLEOTIDE SEQUENCE [LARGE SCALE GENOMIC DNA]</scope>
    <source>
        <strain evidence="2 3">DSM 11827</strain>
    </source>
</reference>
<comment type="caution">
    <text evidence="2">The sequence shown here is derived from an EMBL/GenBank/DDBJ whole genome shotgun (WGS) entry which is preliminary data.</text>
</comment>
<proteinExistence type="predicted"/>
<dbReference type="OrthoDB" id="152248at2759"/>
<dbReference type="Pfam" id="PF14273">
    <property type="entry name" value="DUF4360"/>
    <property type="match status" value="1"/>
</dbReference>
<name>G4TDA0_SERID</name>
<dbReference type="HOGENOM" id="CLU_083369_1_0_1"/>
<dbReference type="AlphaFoldDB" id="G4TDA0"/>
<gene>
    <name evidence="2" type="ORF">PIIN_03190</name>
</gene>
<evidence type="ECO:0000256" key="1">
    <source>
        <dbReference type="SAM" id="SignalP"/>
    </source>
</evidence>
<dbReference type="Proteomes" id="UP000007148">
    <property type="component" value="Unassembled WGS sequence"/>
</dbReference>
<dbReference type="InterPro" id="IPR025649">
    <property type="entry name" value="DUF4360"/>
</dbReference>
<keyword evidence="1" id="KW-0732">Signal</keyword>
<keyword evidence="3" id="KW-1185">Reference proteome</keyword>
<organism evidence="2 3">
    <name type="scientific">Serendipita indica (strain DSM 11827)</name>
    <name type="common">Root endophyte fungus</name>
    <name type="synonym">Piriformospora indica</name>
    <dbReference type="NCBI Taxonomy" id="1109443"/>
    <lineage>
        <taxon>Eukaryota</taxon>
        <taxon>Fungi</taxon>
        <taxon>Dikarya</taxon>
        <taxon>Basidiomycota</taxon>
        <taxon>Agaricomycotina</taxon>
        <taxon>Agaricomycetes</taxon>
        <taxon>Sebacinales</taxon>
        <taxon>Serendipitaceae</taxon>
        <taxon>Serendipita</taxon>
    </lineage>
</organism>